<evidence type="ECO:0000256" key="1">
    <source>
        <dbReference type="ARBA" id="ARBA00010333"/>
    </source>
</evidence>
<dbReference type="PANTHER" id="PTHR35936:SF6">
    <property type="entry name" value="AMINO ACID ABC TRANSPORTER SUBSTRATE-BINDING PAAT FAMILY PROTEIN"/>
    <property type="match status" value="1"/>
</dbReference>
<comment type="similarity">
    <text evidence="1">Belongs to the bacterial solute-binding protein 3 family.</text>
</comment>
<evidence type="ECO:0000313" key="3">
    <source>
        <dbReference type="Proteomes" id="UP000243950"/>
    </source>
</evidence>
<reference evidence="3" key="1">
    <citation type="submission" date="2016-10" db="EMBL/GenBank/DDBJ databases">
        <authorList>
            <person name="Varghese N."/>
            <person name="Submissions S."/>
        </authorList>
    </citation>
    <scope>NUCLEOTIDE SEQUENCE [LARGE SCALE GENOMIC DNA]</scope>
    <source>
        <strain evidence="3">JCM 2783</strain>
    </source>
</reference>
<dbReference type="AlphaFoldDB" id="A0A1I1UI58"/>
<dbReference type="Gene3D" id="3.40.190.10">
    <property type="entry name" value="Periplasmic binding protein-like II"/>
    <property type="match status" value="2"/>
</dbReference>
<protein>
    <submittedName>
        <fullName evidence="2">Polar amino acid transport system substrate-binding protein</fullName>
    </submittedName>
</protein>
<accession>A0A1I1UI58</accession>
<dbReference type="SUPFAM" id="SSF53850">
    <property type="entry name" value="Periplasmic binding protein-like II"/>
    <property type="match status" value="1"/>
</dbReference>
<proteinExistence type="inferred from homology"/>
<organism evidence="2 3">
    <name type="scientific">Pseudomonas straminea</name>
    <dbReference type="NCBI Taxonomy" id="47882"/>
    <lineage>
        <taxon>Bacteria</taxon>
        <taxon>Pseudomonadati</taxon>
        <taxon>Pseudomonadota</taxon>
        <taxon>Gammaproteobacteria</taxon>
        <taxon>Pseudomonadales</taxon>
        <taxon>Pseudomonadaceae</taxon>
        <taxon>Phytopseudomonas</taxon>
    </lineage>
</organism>
<dbReference type="EMBL" id="FOMO01000003">
    <property type="protein sequence ID" value="SFD68443.1"/>
    <property type="molecule type" value="Genomic_DNA"/>
</dbReference>
<keyword evidence="3" id="KW-1185">Reference proteome</keyword>
<gene>
    <name evidence="2" type="ORF">SAMN05216372_103239</name>
</gene>
<dbReference type="Proteomes" id="UP000243950">
    <property type="component" value="Unassembled WGS sequence"/>
</dbReference>
<sequence length="262" mass="29597">MNHFQTIPVCDTVCSLAVRPALRYLAALALGLTSGYCLATDAPLRFSIIESGVMPMVMIRDGKAVDGILRDLAVQLASKVNREAELLVLPRLRVHRALQDQQIDVRCYVNPNWLNETYPGYAWSVSFMTQRDLLVSRSNQAVDPTRLPGQTIGTVLGFNYPTLNALFERGRLHRDDARTQGLVLRKLAAGRYDYAISNELALLWFNRGRDEAEQLHEVHELTRDEVACLVRDAPDVPTQALLDAMRQMQENGEFTAILQRYR</sequence>
<evidence type="ECO:0000313" key="2">
    <source>
        <dbReference type="EMBL" id="SFD68443.1"/>
    </source>
</evidence>
<name>A0A1I1UI58_PSEOC</name>
<dbReference type="PANTHER" id="PTHR35936">
    <property type="entry name" value="MEMBRANE-BOUND LYTIC MUREIN TRANSGLYCOSYLASE F"/>
    <property type="match status" value="1"/>
</dbReference>